<dbReference type="Gene3D" id="2.40.33.10">
    <property type="entry name" value="PK beta-barrel domain-like"/>
    <property type="match status" value="1"/>
</dbReference>
<dbReference type="PANTHER" id="PTHR11817">
    <property type="entry name" value="PYRUVATE KINASE"/>
    <property type="match status" value="1"/>
</dbReference>
<dbReference type="InterPro" id="IPR015806">
    <property type="entry name" value="Pyrv_Knase_insert_dom_sf"/>
</dbReference>
<dbReference type="Proteomes" id="UP001497444">
    <property type="component" value="Chromosome 16"/>
</dbReference>
<gene>
    <name evidence="1" type="ORF">CSSPJE1EN1_LOCUS9863</name>
</gene>
<protein>
    <submittedName>
        <fullName evidence="1">Uncharacterized protein</fullName>
    </submittedName>
</protein>
<keyword evidence="2" id="KW-1185">Reference proteome</keyword>
<dbReference type="SUPFAM" id="SSF50800">
    <property type="entry name" value="PK beta-barrel domain-like"/>
    <property type="match status" value="1"/>
</dbReference>
<dbReference type="EMBL" id="OZ020111">
    <property type="protein sequence ID" value="CAK9264385.1"/>
    <property type="molecule type" value="Genomic_DNA"/>
</dbReference>
<accession>A0ABP0WFT1</accession>
<sequence length="134" mass="14858">MLDTVGPELQVLNNNDNQAIAIDLQQGETIILTPDKSKPASSNFLPINYADLAFAVKPGDEIFVGQYLFTGSEATSVWLEVMHTQGDDVHCYTQCGYTHCKALDFTPNSKKLMISTHQSQHRQQNTTTVLESII</sequence>
<evidence type="ECO:0000313" key="1">
    <source>
        <dbReference type="EMBL" id="CAK9264385.1"/>
    </source>
</evidence>
<name>A0ABP0WFT1_9BRYO</name>
<dbReference type="InterPro" id="IPR011037">
    <property type="entry name" value="Pyrv_Knase-like_insert_dom_sf"/>
</dbReference>
<dbReference type="InterPro" id="IPR001697">
    <property type="entry name" value="Pyr_Knase"/>
</dbReference>
<proteinExistence type="predicted"/>
<evidence type="ECO:0000313" key="2">
    <source>
        <dbReference type="Proteomes" id="UP001497444"/>
    </source>
</evidence>
<reference evidence="1" key="1">
    <citation type="submission" date="2024-02" db="EMBL/GenBank/DDBJ databases">
        <authorList>
            <consortium name="ELIXIR-Norway"/>
            <consortium name="Elixir Norway"/>
        </authorList>
    </citation>
    <scope>NUCLEOTIDE SEQUENCE</scope>
</reference>
<organism evidence="1 2">
    <name type="scientific">Sphagnum jensenii</name>
    <dbReference type="NCBI Taxonomy" id="128206"/>
    <lineage>
        <taxon>Eukaryota</taxon>
        <taxon>Viridiplantae</taxon>
        <taxon>Streptophyta</taxon>
        <taxon>Embryophyta</taxon>
        <taxon>Bryophyta</taxon>
        <taxon>Sphagnophytina</taxon>
        <taxon>Sphagnopsida</taxon>
        <taxon>Sphagnales</taxon>
        <taxon>Sphagnaceae</taxon>
        <taxon>Sphagnum</taxon>
    </lineage>
</organism>